<evidence type="ECO:0000256" key="1">
    <source>
        <dbReference type="ARBA" id="ARBA00004651"/>
    </source>
</evidence>
<name>A0A084H2V7_METID</name>
<accession>A0A084H2V7</accession>
<dbReference type="STRING" id="246786.GS18_0202980"/>
<keyword evidence="5 7" id="KW-1133">Transmembrane helix</keyword>
<dbReference type="InterPro" id="IPR002668">
    <property type="entry name" value="CNT_N_dom"/>
</dbReference>
<dbReference type="PANTHER" id="PTHR10590">
    <property type="entry name" value="SODIUM/NUCLEOSIDE COTRANSPORTER"/>
    <property type="match status" value="1"/>
</dbReference>
<keyword evidence="3" id="KW-1003">Cell membrane</keyword>
<dbReference type="AlphaFoldDB" id="A0A084H2V7"/>
<feature type="transmembrane region" description="Helical" evidence="7">
    <location>
        <begin position="88"/>
        <end position="108"/>
    </location>
</feature>
<evidence type="ECO:0000313" key="12">
    <source>
        <dbReference type="Proteomes" id="UP000028549"/>
    </source>
</evidence>
<feature type="domain" description="Concentrative nucleoside transporter C-terminal" evidence="9">
    <location>
        <begin position="197"/>
        <end position="394"/>
    </location>
</feature>
<organism evidence="11 12">
    <name type="scientific">Metabacillus indicus</name>
    <name type="common">Bacillus indicus</name>
    <dbReference type="NCBI Taxonomy" id="246786"/>
    <lineage>
        <taxon>Bacteria</taxon>
        <taxon>Bacillati</taxon>
        <taxon>Bacillota</taxon>
        <taxon>Bacilli</taxon>
        <taxon>Bacillales</taxon>
        <taxon>Bacillaceae</taxon>
        <taxon>Metabacillus</taxon>
    </lineage>
</organism>
<gene>
    <name evidence="11" type="ORF">GS18_0202980</name>
</gene>
<evidence type="ECO:0000259" key="10">
    <source>
        <dbReference type="Pfam" id="PF07670"/>
    </source>
</evidence>
<keyword evidence="12" id="KW-1185">Reference proteome</keyword>
<keyword evidence="6 7" id="KW-0472">Membrane</keyword>
<feature type="transmembrane region" description="Helical" evidence="7">
    <location>
        <begin position="168"/>
        <end position="190"/>
    </location>
</feature>
<evidence type="ECO:0000259" key="8">
    <source>
        <dbReference type="Pfam" id="PF01773"/>
    </source>
</evidence>
<evidence type="ECO:0000259" key="9">
    <source>
        <dbReference type="Pfam" id="PF07662"/>
    </source>
</evidence>
<keyword evidence="4 7" id="KW-0812">Transmembrane</keyword>
<dbReference type="GO" id="GO:0015293">
    <property type="term" value="F:symporter activity"/>
    <property type="evidence" value="ECO:0007669"/>
    <property type="project" value="TreeGrafter"/>
</dbReference>
<dbReference type="EMBL" id="JNVC02000001">
    <property type="protein sequence ID" value="KEZ53919.1"/>
    <property type="molecule type" value="Genomic_DNA"/>
</dbReference>
<dbReference type="InterPro" id="IPR011657">
    <property type="entry name" value="CNT_C_dom"/>
</dbReference>
<feature type="transmembrane region" description="Helical" evidence="7">
    <location>
        <begin position="337"/>
        <end position="358"/>
    </location>
</feature>
<comment type="subcellular location">
    <subcellularLocation>
        <location evidence="1">Cell membrane</location>
        <topology evidence="1">Multi-pass membrane protein</topology>
    </subcellularLocation>
</comment>
<evidence type="ECO:0000256" key="2">
    <source>
        <dbReference type="ARBA" id="ARBA00009033"/>
    </source>
</evidence>
<feature type="domain" description="Concentrative nucleoside transporter N-terminal" evidence="8">
    <location>
        <begin position="10"/>
        <end position="80"/>
    </location>
</feature>
<comment type="caution">
    <text evidence="11">The sequence shown here is derived from an EMBL/GenBank/DDBJ whole genome shotgun (WGS) entry which is preliminary data.</text>
</comment>
<evidence type="ECO:0000256" key="6">
    <source>
        <dbReference type="ARBA" id="ARBA00023136"/>
    </source>
</evidence>
<proteinExistence type="inferred from homology"/>
<dbReference type="Pfam" id="PF01773">
    <property type="entry name" value="Nucleos_tra2_N"/>
    <property type="match status" value="1"/>
</dbReference>
<evidence type="ECO:0000256" key="3">
    <source>
        <dbReference type="ARBA" id="ARBA00022475"/>
    </source>
</evidence>
<dbReference type="InterPro" id="IPR008276">
    <property type="entry name" value="C_nuclsd_transpt"/>
</dbReference>
<dbReference type="Pfam" id="PF07662">
    <property type="entry name" value="Nucleos_tra2_C"/>
    <property type="match status" value="1"/>
</dbReference>
<protein>
    <submittedName>
        <fullName evidence="11">Transporter</fullName>
    </submittedName>
</protein>
<feature type="transmembrane region" description="Helical" evidence="7">
    <location>
        <begin position="284"/>
        <end position="300"/>
    </location>
</feature>
<dbReference type="RefSeq" id="WP_029565457.1">
    <property type="nucleotide sequence ID" value="NZ_JNVC02000001.1"/>
</dbReference>
<evidence type="ECO:0000256" key="7">
    <source>
        <dbReference type="SAM" id="Phobius"/>
    </source>
</evidence>
<comment type="similarity">
    <text evidence="2">Belongs to the concentrative nucleoside transporter (CNT) (TC 2.A.41) family.</text>
</comment>
<feature type="transmembrane region" description="Helical" evidence="7">
    <location>
        <begin position="6"/>
        <end position="22"/>
    </location>
</feature>
<feature type="transmembrane region" description="Helical" evidence="7">
    <location>
        <begin position="34"/>
        <end position="56"/>
    </location>
</feature>
<evidence type="ECO:0000256" key="4">
    <source>
        <dbReference type="ARBA" id="ARBA00022692"/>
    </source>
</evidence>
<evidence type="ECO:0000313" key="11">
    <source>
        <dbReference type="EMBL" id="KEZ53919.1"/>
    </source>
</evidence>
<feature type="domain" description="Nucleoside transporter/FeoB GTPase Gate" evidence="10">
    <location>
        <begin position="94"/>
        <end position="189"/>
    </location>
</feature>
<dbReference type="GO" id="GO:0005886">
    <property type="term" value="C:plasma membrane"/>
    <property type="evidence" value="ECO:0007669"/>
    <property type="project" value="UniProtKB-SubCell"/>
</dbReference>
<dbReference type="Proteomes" id="UP000028549">
    <property type="component" value="Unassembled WGS sequence"/>
</dbReference>
<evidence type="ECO:0000256" key="5">
    <source>
        <dbReference type="ARBA" id="ARBA00022989"/>
    </source>
</evidence>
<dbReference type="PANTHER" id="PTHR10590:SF4">
    <property type="entry name" value="SOLUTE CARRIER FAMILY 28 MEMBER 3"/>
    <property type="match status" value="1"/>
</dbReference>
<sequence>MSILYGILSLAGILFLGWLLSSSRKSINWKTIGIGLLLQTVFILFVLKVEAGAFILEKTALGVQKMIDFSSEGIQFVFGGFYGEETNITFVFAINVLAVIIFISALISALYYMRIIPFVVRIIGLSIGRLLGTTKVETFSAVGNSFLGLVEAPLLVRPYLKDLTRSELFAVMVGGTASASGAILVGYSLMGIEMKYLLISVFSVPFVSLITAKLLEPETEVSKTNDNVMMEKTKHANVFEAIAEGAVSGVSLALNIGGLLIAFISILALVNGGLGLLGTNLSEIFGYVFYPLALMIGVPFDDAFKAASIIGTKLSVNEFVAFMDLSKSMEELSPKTTAILSIALCNFANLSSIGQLIVGLGSLEPSKRPLVSKLGFKAIIGGTLASFITAVFVGMFM</sequence>
<dbReference type="Pfam" id="PF07670">
    <property type="entry name" value="Gate"/>
    <property type="match status" value="1"/>
</dbReference>
<dbReference type="OrthoDB" id="9766455at2"/>
<dbReference type="InterPro" id="IPR011642">
    <property type="entry name" value="Gate_dom"/>
</dbReference>
<feature type="transmembrane region" description="Helical" evidence="7">
    <location>
        <begin position="378"/>
        <end position="396"/>
    </location>
</feature>
<reference evidence="11 12" key="1">
    <citation type="journal article" date="2005" name="Int. J. Syst. Evol. Microbiol.">
        <title>Bacillus cibi sp. nov., isolated from jeotgal, a traditional Korean fermented seafood.</title>
        <authorList>
            <person name="Yoon J.H."/>
            <person name="Lee C.H."/>
            <person name="Oh T.K."/>
        </authorList>
    </citation>
    <scope>NUCLEOTIDE SEQUENCE [LARGE SCALE GENOMIC DNA]</scope>
    <source>
        <strain evidence="11 12">DSM 16189</strain>
    </source>
</reference>
<dbReference type="GO" id="GO:0005337">
    <property type="term" value="F:nucleoside transmembrane transporter activity"/>
    <property type="evidence" value="ECO:0007669"/>
    <property type="project" value="InterPro"/>
</dbReference>